<keyword evidence="7 17" id="KW-0032">Aminotransferase</keyword>
<evidence type="ECO:0000256" key="11">
    <source>
        <dbReference type="ARBA" id="ARBA00030204"/>
    </source>
</evidence>
<dbReference type="GO" id="GO:0034386">
    <property type="term" value="F:4-aminobutyrate:2-oxoglutarate transaminase activity"/>
    <property type="evidence" value="ECO:0007669"/>
    <property type="project" value="UniProtKB-EC"/>
</dbReference>
<gene>
    <name evidence="17" type="ORF">E9229_000279</name>
</gene>
<dbReference type="Pfam" id="PF00202">
    <property type="entry name" value="Aminotran_3"/>
    <property type="match status" value="1"/>
</dbReference>
<dbReference type="GO" id="GO:0042802">
    <property type="term" value="F:identical protein binding"/>
    <property type="evidence" value="ECO:0007669"/>
    <property type="project" value="TreeGrafter"/>
</dbReference>
<dbReference type="InterPro" id="IPR004632">
    <property type="entry name" value="4NH2But_aminotransferase_bac"/>
</dbReference>
<dbReference type="PANTHER" id="PTHR11986:SF58">
    <property type="entry name" value="LEUCINE_METHIONINE RACEMASE"/>
    <property type="match status" value="1"/>
</dbReference>
<evidence type="ECO:0000256" key="7">
    <source>
        <dbReference type="ARBA" id="ARBA00022576"/>
    </source>
</evidence>
<dbReference type="EC" id="2.6.1.19" evidence="6"/>
<name>A0A839QD58_9MICC</name>
<protein>
    <recommendedName>
        <fullName evidence="12">(S)-3-amino-2-methylpropionate transaminase</fullName>
        <ecNumber evidence="6">2.6.1.19</ecNumber>
        <ecNumber evidence="5">2.6.1.22</ecNumber>
    </recommendedName>
    <alternativeName>
        <fullName evidence="13">GABA aminotransferase</fullName>
    </alternativeName>
    <alternativeName>
        <fullName evidence="11">Gamma-amino-N-butyrate transaminase</fullName>
    </alternativeName>
    <alternativeName>
        <fullName evidence="15">Glutamate:succinic semialdehyde transaminase</fullName>
    </alternativeName>
    <alternativeName>
        <fullName evidence="10">L-AIBAT</fullName>
    </alternativeName>
</protein>
<evidence type="ECO:0000256" key="14">
    <source>
        <dbReference type="ARBA" id="ARBA00048021"/>
    </source>
</evidence>
<comment type="catalytic activity">
    <reaction evidence="14">
        <text>4-aminobutanoate + 2-oxoglutarate = succinate semialdehyde + L-glutamate</text>
        <dbReference type="Rhea" id="RHEA:23352"/>
        <dbReference type="ChEBI" id="CHEBI:16810"/>
        <dbReference type="ChEBI" id="CHEBI:29985"/>
        <dbReference type="ChEBI" id="CHEBI:57706"/>
        <dbReference type="ChEBI" id="CHEBI:59888"/>
        <dbReference type="EC" id="2.6.1.19"/>
    </reaction>
</comment>
<dbReference type="NCBIfam" id="NF004714">
    <property type="entry name" value="PRK06058.1"/>
    <property type="match status" value="1"/>
</dbReference>
<dbReference type="InterPro" id="IPR050103">
    <property type="entry name" value="Class-III_PLP-dep_AT"/>
</dbReference>
<dbReference type="Proteomes" id="UP000523000">
    <property type="component" value="Unassembled WGS sequence"/>
</dbReference>
<dbReference type="PANTHER" id="PTHR11986">
    <property type="entry name" value="AMINOTRANSFERASE CLASS III"/>
    <property type="match status" value="1"/>
</dbReference>
<dbReference type="PROSITE" id="PS00600">
    <property type="entry name" value="AA_TRANSFER_CLASS_3"/>
    <property type="match status" value="1"/>
</dbReference>
<accession>A0A839QD58</accession>
<evidence type="ECO:0000256" key="1">
    <source>
        <dbReference type="ARBA" id="ARBA00001750"/>
    </source>
</evidence>
<evidence type="ECO:0000256" key="12">
    <source>
        <dbReference type="ARBA" id="ARBA00030857"/>
    </source>
</evidence>
<evidence type="ECO:0000256" key="13">
    <source>
        <dbReference type="ARBA" id="ARBA00031787"/>
    </source>
</evidence>
<keyword evidence="18" id="KW-1185">Reference proteome</keyword>
<comment type="cofactor">
    <cofactor evidence="2">
        <name>pyridoxal 5'-phosphate</name>
        <dbReference type="ChEBI" id="CHEBI:597326"/>
    </cofactor>
</comment>
<dbReference type="InterPro" id="IPR015424">
    <property type="entry name" value="PyrdxlP-dep_Trfase"/>
</dbReference>
<dbReference type="SUPFAM" id="SSF53383">
    <property type="entry name" value="PLP-dependent transferases"/>
    <property type="match status" value="1"/>
</dbReference>
<dbReference type="RefSeq" id="WP_183509462.1">
    <property type="nucleotide sequence ID" value="NZ_BAABGK010000106.1"/>
</dbReference>
<evidence type="ECO:0000256" key="8">
    <source>
        <dbReference type="ARBA" id="ARBA00022679"/>
    </source>
</evidence>
<evidence type="ECO:0000313" key="18">
    <source>
        <dbReference type="Proteomes" id="UP000523000"/>
    </source>
</evidence>
<evidence type="ECO:0000256" key="16">
    <source>
        <dbReference type="RuleBase" id="RU003560"/>
    </source>
</evidence>
<reference evidence="17 18" key="1">
    <citation type="submission" date="2020-08" db="EMBL/GenBank/DDBJ databases">
        <title>Sequencing the genomes of 1000 actinobacteria strains.</title>
        <authorList>
            <person name="Klenk H.-P."/>
        </authorList>
    </citation>
    <scope>NUCLEOTIDE SEQUENCE [LARGE SCALE GENOMIC DNA]</scope>
    <source>
        <strain evidence="17 18">DSM 22826</strain>
    </source>
</reference>
<evidence type="ECO:0000256" key="9">
    <source>
        <dbReference type="ARBA" id="ARBA00022898"/>
    </source>
</evidence>
<comment type="similarity">
    <text evidence="4 16">Belongs to the class-III pyridoxal-phosphate-dependent aminotransferase family.</text>
</comment>
<comment type="pathway">
    <text evidence="3">Amino-acid degradation; 4-aminobutanoate degradation.</text>
</comment>
<dbReference type="EC" id="2.6.1.22" evidence="5"/>
<sequence>MDITYRLEQKRNITGAFPGPKSVELSARRVAAVATGVASSLPVYVADADGGVIVDVDGNSLIDLGSGIAVTSVGASNAKVAAAVAAQAARFTHTCFMVTPYEGYVELAEKLAEITPGDHAKKAVFFNSGSEAVENAIKVARVATGRTAVVAFDHAYHGRTNLTMGLTAKAAPYKRGFGPLAPEIYRMPMSYPFREENPNISGKEAAERAILAMEKQIGGDQIAAIIIEPIQGEGGFIVPAEGFLPRIAEWAKEQGIVFVADEVQAGFCRSGAWFASDIEGIVPDIITVAKGIAGGMPLSGIVGRAELLDSVHPGGLGGTYGGNPVAVAAALETIKFMEEQDLSARAREIEAQFFSRMTALASEVKVIGDIRGRGAMVAIELVKAGGTEPDADITKKIAADCLAEGVLILTCGTYGNVIRLLPPLVISDELLADAFEVLEAAVRKNA</sequence>
<dbReference type="InterPro" id="IPR015422">
    <property type="entry name" value="PyrdxlP-dep_Trfase_small"/>
</dbReference>
<comment type="caution">
    <text evidence="17">The sequence shown here is derived from an EMBL/GenBank/DDBJ whole genome shotgun (WGS) entry which is preliminary data.</text>
</comment>
<proteinExistence type="inferred from homology"/>
<evidence type="ECO:0000256" key="5">
    <source>
        <dbReference type="ARBA" id="ARBA00012876"/>
    </source>
</evidence>
<comment type="catalytic activity">
    <reaction evidence="1">
        <text>(S)-3-amino-2-methylpropanoate + 2-oxoglutarate = 2-methyl-3-oxopropanoate + L-glutamate</text>
        <dbReference type="Rhea" id="RHEA:13993"/>
        <dbReference type="ChEBI" id="CHEBI:16810"/>
        <dbReference type="ChEBI" id="CHEBI:29985"/>
        <dbReference type="ChEBI" id="CHEBI:57700"/>
        <dbReference type="ChEBI" id="CHEBI:58655"/>
        <dbReference type="EC" id="2.6.1.22"/>
    </reaction>
</comment>
<dbReference type="EMBL" id="JACHVS010000001">
    <property type="protein sequence ID" value="MBB2994088.1"/>
    <property type="molecule type" value="Genomic_DNA"/>
</dbReference>
<dbReference type="PIRSF" id="PIRSF000521">
    <property type="entry name" value="Transaminase_4ab_Lys_Orn"/>
    <property type="match status" value="1"/>
</dbReference>
<evidence type="ECO:0000256" key="4">
    <source>
        <dbReference type="ARBA" id="ARBA00008954"/>
    </source>
</evidence>
<dbReference type="InterPro" id="IPR005814">
    <property type="entry name" value="Aminotrans_3"/>
</dbReference>
<evidence type="ECO:0000256" key="6">
    <source>
        <dbReference type="ARBA" id="ARBA00012912"/>
    </source>
</evidence>
<dbReference type="InterPro" id="IPR049704">
    <property type="entry name" value="Aminotrans_3_PPA_site"/>
</dbReference>
<evidence type="ECO:0000256" key="3">
    <source>
        <dbReference type="ARBA" id="ARBA00005176"/>
    </source>
</evidence>
<dbReference type="AlphaFoldDB" id="A0A839QD58"/>
<evidence type="ECO:0000256" key="15">
    <source>
        <dbReference type="ARBA" id="ARBA00050054"/>
    </source>
</evidence>
<dbReference type="GO" id="GO:0009448">
    <property type="term" value="P:gamma-aminobutyric acid metabolic process"/>
    <property type="evidence" value="ECO:0007669"/>
    <property type="project" value="InterPro"/>
</dbReference>
<dbReference type="GO" id="GO:0047298">
    <property type="term" value="F:(S)-3-amino-2-methylpropionate transaminase activity"/>
    <property type="evidence" value="ECO:0007669"/>
    <property type="project" value="UniProtKB-EC"/>
</dbReference>
<dbReference type="Gene3D" id="3.40.640.10">
    <property type="entry name" value="Type I PLP-dependent aspartate aminotransferase-like (Major domain)"/>
    <property type="match status" value="1"/>
</dbReference>
<dbReference type="Gene3D" id="3.90.1150.10">
    <property type="entry name" value="Aspartate Aminotransferase, domain 1"/>
    <property type="match status" value="1"/>
</dbReference>
<dbReference type="CDD" id="cd00610">
    <property type="entry name" value="OAT_like"/>
    <property type="match status" value="1"/>
</dbReference>
<keyword evidence="9 16" id="KW-0663">Pyridoxal phosphate</keyword>
<dbReference type="GO" id="GO:0030170">
    <property type="term" value="F:pyridoxal phosphate binding"/>
    <property type="evidence" value="ECO:0007669"/>
    <property type="project" value="InterPro"/>
</dbReference>
<evidence type="ECO:0000256" key="2">
    <source>
        <dbReference type="ARBA" id="ARBA00001933"/>
    </source>
</evidence>
<dbReference type="InterPro" id="IPR015421">
    <property type="entry name" value="PyrdxlP-dep_Trfase_major"/>
</dbReference>
<organism evidence="17 18">
    <name type="scientific">Paeniglutamicibacter cryotolerans</name>
    <dbReference type="NCBI Taxonomy" id="670079"/>
    <lineage>
        <taxon>Bacteria</taxon>
        <taxon>Bacillati</taxon>
        <taxon>Actinomycetota</taxon>
        <taxon>Actinomycetes</taxon>
        <taxon>Micrococcales</taxon>
        <taxon>Micrococcaceae</taxon>
        <taxon>Paeniglutamicibacter</taxon>
    </lineage>
</organism>
<dbReference type="NCBIfam" id="TIGR00700">
    <property type="entry name" value="GABAtrnsam"/>
    <property type="match status" value="1"/>
</dbReference>
<evidence type="ECO:0000313" key="17">
    <source>
        <dbReference type="EMBL" id="MBB2994088.1"/>
    </source>
</evidence>
<keyword evidence="8 17" id="KW-0808">Transferase</keyword>
<dbReference type="FunFam" id="3.40.640.10:FF:000013">
    <property type="entry name" value="4-aminobutyrate aminotransferase"/>
    <property type="match status" value="1"/>
</dbReference>
<evidence type="ECO:0000256" key="10">
    <source>
        <dbReference type="ARBA" id="ARBA00029760"/>
    </source>
</evidence>